<accession>F0ZPS9</accession>
<gene>
    <name evidence="1" type="ORF">DICPUDRAFT_153804</name>
</gene>
<organism evidence="1 2">
    <name type="scientific">Dictyostelium purpureum</name>
    <name type="common">Slime mold</name>
    <dbReference type="NCBI Taxonomy" id="5786"/>
    <lineage>
        <taxon>Eukaryota</taxon>
        <taxon>Amoebozoa</taxon>
        <taxon>Evosea</taxon>
        <taxon>Eumycetozoa</taxon>
        <taxon>Dictyostelia</taxon>
        <taxon>Dictyosteliales</taxon>
        <taxon>Dictyosteliaceae</taxon>
        <taxon>Dictyostelium</taxon>
    </lineage>
</organism>
<evidence type="ECO:0000313" key="1">
    <source>
        <dbReference type="EMBL" id="EGC34052.1"/>
    </source>
</evidence>
<dbReference type="Proteomes" id="UP000001064">
    <property type="component" value="Unassembled WGS sequence"/>
</dbReference>
<dbReference type="SUPFAM" id="SSF81631">
    <property type="entry name" value="PAP/OAS1 substrate-binding domain"/>
    <property type="match status" value="1"/>
</dbReference>
<dbReference type="AlphaFoldDB" id="F0ZPS9"/>
<dbReference type="OrthoDB" id="2274644at2759"/>
<evidence type="ECO:0000313" key="2">
    <source>
        <dbReference type="Proteomes" id="UP000001064"/>
    </source>
</evidence>
<dbReference type="VEuPathDB" id="AmoebaDB:DICPUDRAFT_153804"/>
<dbReference type="EMBL" id="GL871114">
    <property type="protein sequence ID" value="EGC34052.1"/>
    <property type="molecule type" value="Genomic_DNA"/>
</dbReference>
<dbReference type="GeneID" id="10502465"/>
<keyword evidence="2" id="KW-1185">Reference proteome</keyword>
<dbReference type="RefSeq" id="XP_003289416.1">
    <property type="nucleotide sequence ID" value="XM_003289368.1"/>
</dbReference>
<evidence type="ECO:0008006" key="3">
    <source>
        <dbReference type="Google" id="ProtNLM"/>
    </source>
</evidence>
<dbReference type="Gene3D" id="1.10.1410.10">
    <property type="match status" value="1"/>
</dbReference>
<dbReference type="PANTHER" id="PTHR12271">
    <property type="entry name" value="POLY A POLYMERASE CID PAP -RELATED"/>
    <property type="match status" value="1"/>
</dbReference>
<dbReference type="InParanoid" id="F0ZPS9"/>
<protein>
    <recommendedName>
        <fullName evidence="3">PAP-associated domain-containing protein</fullName>
    </recommendedName>
</protein>
<dbReference type="PANTHER" id="PTHR12271:SF40">
    <property type="entry name" value="POLY(A) RNA POLYMERASE GLD2"/>
    <property type="match status" value="1"/>
</dbReference>
<proteinExistence type="predicted"/>
<dbReference type="KEGG" id="dpp:DICPUDRAFT_153804"/>
<name>F0ZPS9_DICPU</name>
<reference evidence="2" key="1">
    <citation type="journal article" date="2011" name="Genome Biol.">
        <title>Comparative genomics of the social amoebae Dictyostelium discoideum and Dictyostelium purpureum.</title>
        <authorList>
            <consortium name="US DOE Joint Genome Institute (JGI-PGF)"/>
            <person name="Sucgang R."/>
            <person name="Kuo A."/>
            <person name="Tian X."/>
            <person name="Salerno W."/>
            <person name="Parikh A."/>
            <person name="Feasley C.L."/>
            <person name="Dalin E."/>
            <person name="Tu H."/>
            <person name="Huang E."/>
            <person name="Barry K."/>
            <person name="Lindquist E."/>
            <person name="Shapiro H."/>
            <person name="Bruce D."/>
            <person name="Schmutz J."/>
            <person name="Salamov A."/>
            <person name="Fey P."/>
            <person name="Gaudet P."/>
            <person name="Anjard C."/>
            <person name="Babu M.M."/>
            <person name="Basu S."/>
            <person name="Bushmanova Y."/>
            <person name="van der Wel H."/>
            <person name="Katoh-Kurasawa M."/>
            <person name="Dinh C."/>
            <person name="Coutinho P.M."/>
            <person name="Saito T."/>
            <person name="Elias M."/>
            <person name="Schaap P."/>
            <person name="Kay R.R."/>
            <person name="Henrissat B."/>
            <person name="Eichinger L."/>
            <person name="Rivero F."/>
            <person name="Putnam N.H."/>
            <person name="West C.M."/>
            <person name="Loomis W.F."/>
            <person name="Chisholm R.L."/>
            <person name="Shaulsky G."/>
            <person name="Strassmann J.E."/>
            <person name="Queller D.C."/>
            <person name="Kuspa A."/>
            <person name="Grigoriev I.V."/>
        </authorList>
    </citation>
    <scope>NUCLEOTIDE SEQUENCE [LARGE SCALE GENOMIC DNA]</scope>
    <source>
        <strain evidence="2">QSDP1</strain>
    </source>
</reference>
<sequence>MKNGIIAFRMKNKVSYNCGQDHNINQCANETSVALVPCTKNPSRGTFSSFCLVLMVINFLQNGVSPPILPNLESPNKSILEHTSKLKTNFIIEDYLVHYYDHTTLKFKSSDNKISIDQLFYKFFEYYLGFDFKNLSINISKGIKQRVEKKKLSKFKIYLNPNSYLLVLNLKNSKDFI</sequence>